<dbReference type="Proteomes" id="UP000233387">
    <property type="component" value="Unassembled WGS sequence"/>
</dbReference>
<dbReference type="PANTHER" id="PTHR32060">
    <property type="entry name" value="TAIL-SPECIFIC PROTEASE"/>
    <property type="match status" value="1"/>
</dbReference>
<evidence type="ECO:0000313" key="3">
    <source>
        <dbReference type="Proteomes" id="UP000233387"/>
    </source>
</evidence>
<keyword evidence="3" id="KW-1185">Reference proteome</keyword>
<dbReference type="GO" id="GO:0008236">
    <property type="term" value="F:serine-type peptidase activity"/>
    <property type="evidence" value="ECO:0007669"/>
    <property type="project" value="InterPro"/>
</dbReference>
<proteinExistence type="predicted"/>
<dbReference type="OrthoDB" id="7168509at2"/>
<dbReference type="Gene3D" id="3.90.226.10">
    <property type="entry name" value="2-enoyl-CoA Hydratase, Chain A, domain 1"/>
    <property type="match status" value="1"/>
</dbReference>
<sequence>MKHLRFLFWIFVGFGLFSCRPRTEIYQVGTDIRDSVYIYSKELYLWTDNLPDIFTFKPKNYASPEEVILSVRTFSPVIGGKRADRFSFVSRKIDWDNASAGNRVDYGCGYRFLTPNDLRISFVYANSAAGKKGIQRGWRLLKVNNIVPDTSASTINQLNEALFASNSVTIQFQKPNNTTETITLTPENYSANFVLHKQVVNTSGKKIAYLVLNGFLGANNGKATETELNQTFDFFASAGADELVVDLRYNTGGYVYLAHHLCNLIAPASANGQIMLQERWNERYKNFNATTKFNNPTPKLNLSRVVFITTGSTASASELVINALKPYMEVKIIGRATSGKPVGFPVVPIIMDKSNAAANYVVAPVAFQSFNANGFGDYFDGLQPDKIQIDDVSRNFGDTQEACLQDAITYLTTGILQRTMSSEKILQQPTNANHKLQKEDWGAFKYMQSFK</sequence>
<evidence type="ECO:0000313" key="2">
    <source>
        <dbReference type="EMBL" id="PKQ70136.1"/>
    </source>
</evidence>
<dbReference type="AlphaFoldDB" id="A0A2N3IIL5"/>
<dbReference type="Gene3D" id="3.30.750.170">
    <property type="match status" value="1"/>
</dbReference>
<dbReference type="SUPFAM" id="SSF52096">
    <property type="entry name" value="ClpP/crotonase"/>
    <property type="match status" value="1"/>
</dbReference>
<dbReference type="PROSITE" id="PS51257">
    <property type="entry name" value="PROKAR_LIPOPROTEIN"/>
    <property type="match status" value="1"/>
</dbReference>
<dbReference type="RefSeq" id="WP_101358059.1">
    <property type="nucleotide sequence ID" value="NZ_NKXO01000010.1"/>
</dbReference>
<protein>
    <submittedName>
        <fullName evidence="2">Peptidase family S41</fullName>
    </submittedName>
</protein>
<dbReference type="InterPro" id="IPR005151">
    <property type="entry name" value="Tail-specific_protease"/>
</dbReference>
<comment type="caution">
    <text evidence="2">The sequence shown here is derived from an EMBL/GenBank/DDBJ whole genome shotgun (WGS) entry which is preliminary data.</text>
</comment>
<name>A0A2N3IIL5_9BACT</name>
<dbReference type="InterPro" id="IPR036034">
    <property type="entry name" value="PDZ_sf"/>
</dbReference>
<dbReference type="CDD" id="cd07561">
    <property type="entry name" value="Peptidase_S41_CPP_like"/>
    <property type="match status" value="1"/>
</dbReference>
<accession>A0A2N3IIL5</accession>
<dbReference type="SMART" id="SM00245">
    <property type="entry name" value="TSPc"/>
    <property type="match status" value="1"/>
</dbReference>
<feature type="domain" description="Tail specific protease" evidence="1">
    <location>
        <begin position="177"/>
        <end position="390"/>
    </location>
</feature>
<dbReference type="GO" id="GO:0007165">
    <property type="term" value="P:signal transduction"/>
    <property type="evidence" value="ECO:0007669"/>
    <property type="project" value="TreeGrafter"/>
</dbReference>
<evidence type="ECO:0000259" key="1">
    <source>
        <dbReference type="SMART" id="SM00245"/>
    </source>
</evidence>
<dbReference type="GO" id="GO:0030288">
    <property type="term" value="C:outer membrane-bounded periplasmic space"/>
    <property type="evidence" value="ECO:0007669"/>
    <property type="project" value="TreeGrafter"/>
</dbReference>
<dbReference type="GO" id="GO:0006508">
    <property type="term" value="P:proteolysis"/>
    <property type="evidence" value="ECO:0007669"/>
    <property type="project" value="InterPro"/>
</dbReference>
<dbReference type="Pfam" id="PF03572">
    <property type="entry name" value="Peptidase_S41"/>
    <property type="match status" value="1"/>
</dbReference>
<dbReference type="SUPFAM" id="SSF50156">
    <property type="entry name" value="PDZ domain-like"/>
    <property type="match status" value="1"/>
</dbReference>
<organism evidence="2 3">
    <name type="scientific">Raineya orbicola</name>
    <dbReference type="NCBI Taxonomy" id="2016530"/>
    <lineage>
        <taxon>Bacteria</taxon>
        <taxon>Pseudomonadati</taxon>
        <taxon>Bacteroidota</taxon>
        <taxon>Cytophagia</taxon>
        <taxon>Cytophagales</taxon>
        <taxon>Raineyaceae</taxon>
        <taxon>Raineya</taxon>
    </lineage>
</organism>
<gene>
    <name evidence="2" type="ORF">Rain11_0796</name>
</gene>
<dbReference type="GO" id="GO:0004175">
    <property type="term" value="F:endopeptidase activity"/>
    <property type="evidence" value="ECO:0007669"/>
    <property type="project" value="TreeGrafter"/>
</dbReference>
<dbReference type="EMBL" id="NKXO01000010">
    <property type="protein sequence ID" value="PKQ70136.1"/>
    <property type="molecule type" value="Genomic_DNA"/>
</dbReference>
<dbReference type="InterPro" id="IPR029045">
    <property type="entry name" value="ClpP/crotonase-like_dom_sf"/>
</dbReference>
<dbReference type="PANTHER" id="PTHR32060:SF30">
    <property type="entry name" value="CARBOXY-TERMINAL PROCESSING PROTEASE CTPA"/>
    <property type="match status" value="1"/>
</dbReference>
<dbReference type="Gene3D" id="2.30.42.10">
    <property type="match status" value="1"/>
</dbReference>
<reference evidence="2 3" key="1">
    <citation type="submission" date="2017-06" db="EMBL/GenBank/DDBJ databases">
        <title>Raineya orbicola gen. nov., sp. nov. a slightly thermophilic bacterium of the phylum Bacteroidetes and the description of Raineyaceae fam. nov.</title>
        <authorList>
            <person name="Albuquerque L."/>
            <person name="Polonia A.R.M."/>
            <person name="Barroso C."/>
            <person name="Froufe H.J.C."/>
            <person name="Lage O."/>
            <person name="Lobo-Da-Cunha A."/>
            <person name="Egas C."/>
            <person name="Da Costa M.S."/>
        </authorList>
    </citation>
    <scope>NUCLEOTIDE SEQUENCE [LARGE SCALE GENOMIC DNA]</scope>
    <source>
        <strain evidence="2 3">SPSPC-11</strain>
    </source>
</reference>